<reference evidence="1 2" key="1">
    <citation type="journal article" date="2018" name="J. Allergy Clin. Immunol.">
        <title>High-quality assembly of Dermatophagoides pteronyssinus genome and transcriptome reveals a wide range of novel allergens.</title>
        <authorList>
            <person name="Liu X.Y."/>
            <person name="Yang K.Y."/>
            <person name="Wang M.Q."/>
            <person name="Kwok J.S."/>
            <person name="Zeng X."/>
            <person name="Yang Z."/>
            <person name="Xiao X.J."/>
            <person name="Lau C.P."/>
            <person name="Li Y."/>
            <person name="Huang Z.M."/>
            <person name="Ba J.G."/>
            <person name="Yim A.K."/>
            <person name="Ouyang C.Y."/>
            <person name="Ngai S.M."/>
            <person name="Chan T.F."/>
            <person name="Leung E.L."/>
            <person name="Liu L."/>
            <person name="Liu Z.G."/>
            <person name="Tsui S.K."/>
        </authorList>
    </citation>
    <scope>NUCLEOTIDE SEQUENCE [LARGE SCALE GENOMIC DNA]</scope>
    <source>
        <strain evidence="1">Derp</strain>
    </source>
</reference>
<gene>
    <name evidence="1" type="ORF">DERP_011960</name>
</gene>
<sequence>MLNLIHLNLHDHNEMQPIHGHILYDRYDLNDQQNLFYQDKRFTNQPKQTKSKKLNTIKVDFWGPKKKKIDNNKKLNRHLWMASVYYYSEKK</sequence>
<organism evidence="1 2">
    <name type="scientific">Dermatophagoides pteronyssinus</name>
    <name type="common">European house dust mite</name>
    <dbReference type="NCBI Taxonomy" id="6956"/>
    <lineage>
        <taxon>Eukaryota</taxon>
        <taxon>Metazoa</taxon>
        <taxon>Ecdysozoa</taxon>
        <taxon>Arthropoda</taxon>
        <taxon>Chelicerata</taxon>
        <taxon>Arachnida</taxon>
        <taxon>Acari</taxon>
        <taxon>Acariformes</taxon>
        <taxon>Sarcoptiformes</taxon>
        <taxon>Astigmata</taxon>
        <taxon>Psoroptidia</taxon>
        <taxon>Analgoidea</taxon>
        <taxon>Pyroglyphidae</taxon>
        <taxon>Dermatophagoidinae</taxon>
        <taxon>Dermatophagoides</taxon>
    </lineage>
</organism>
<evidence type="ECO:0000313" key="1">
    <source>
        <dbReference type="EMBL" id="KAH9416845.1"/>
    </source>
</evidence>
<accession>A0ABQ8J2V9</accession>
<comment type="caution">
    <text evidence="1">The sequence shown here is derived from an EMBL/GenBank/DDBJ whole genome shotgun (WGS) entry which is preliminary data.</text>
</comment>
<dbReference type="EMBL" id="NJHN03000086">
    <property type="protein sequence ID" value="KAH9416845.1"/>
    <property type="molecule type" value="Genomic_DNA"/>
</dbReference>
<evidence type="ECO:0000313" key="2">
    <source>
        <dbReference type="Proteomes" id="UP000887458"/>
    </source>
</evidence>
<keyword evidence="2" id="KW-1185">Reference proteome</keyword>
<reference evidence="1 2" key="2">
    <citation type="journal article" date="2022" name="Mol. Biol. Evol.">
        <title>Comparative Genomics Reveals Insights into the Divergent Evolution of Astigmatic Mites and Household Pest Adaptations.</title>
        <authorList>
            <person name="Xiong Q."/>
            <person name="Wan A.T."/>
            <person name="Liu X."/>
            <person name="Fung C.S."/>
            <person name="Xiao X."/>
            <person name="Malainual N."/>
            <person name="Hou J."/>
            <person name="Wang L."/>
            <person name="Wang M."/>
            <person name="Yang K.Y."/>
            <person name="Cui Y."/>
            <person name="Leung E.L."/>
            <person name="Nong W."/>
            <person name="Shin S.K."/>
            <person name="Au S.W."/>
            <person name="Jeong K.Y."/>
            <person name="Chew F.T."/>
            <person name="Hui J.H."/>
            <person name="Leung T.F."/>
            <person name="Tungtrongchitr A."/>
            <person name="Zhong N."/>
            <person name="Liu Z."/>
            <person name="Tsui S.K."/>
        </authorList>
    </citation>
    <scope>NUCLEOTIDE SEQUENCE [LARGE SCALE GENOMIC DNA]</scope>
    <source>
        <strain evidence="1">Derp</strain>
    </source>
</reference>
<name>A0ABQ8J2V9_DERPT</name>
<protein>
    <submittedName>
        <fullName evidence="1">Uncharacterized protein</fullName>
    </submittedName>
</protein>
<proteinExistence type="predicted"/>
<dbReference type="Proteomes" id="UP000887458">
    <property type="component" value="Unassembled WGS sequence"/>
</dbReference>